<evidence type="ECO:0000256" key="1">
    <source>
        <dbReference type="SAM" id="Phobius"/>
    </source>
</evidence>
<gene>
    <name evidence="2" type="ORF">NEF87_003234</name>
</gene>
<keyword evidence="1" id="KW-0472">Membrane</keyword>
<dbReference type="Proteomes" id="UP001208689">
    <property type="component" value="Chromosome"/>
</dbReference>
<keyword evidence="1" id="KW-0812">Transmembrane</keyword>
<proteinExistence type="predicted"/>
<organism evidence="2 3">
    <name type="scientific">Candidatus Lokiarchaeum ossiferum</name>
    <dbReference type="NCBI Taxonomy" id="2951803"/>
    <lineage>
        <taxon>Archaea</taxon>
        <taxon>Promethearchaeati</taxon>
        <taxon>Promethearchaeota</taxon>
        <taxon>Promethearchaeia</taxon>
        <taxon>Promethearchaeales</taxon>
        <taxon>Promethearchaeaceae</taxon>
        <taxon>Candidatus Lokiarchaeum</taxon>
    </lineage>
</organism>
<evidence type="ECO:0000313" key="2">
    <source>
        <dbReference type="EMBL" id="UYP46949.1"/>
    </source>
</evidence>
<name>A0ABY6HWW5_9ARCH</name>
<sequence length="77" mass="8470">MFPKNLKKNKNIGMIVVSALLIVTIQIPFGNSNPIANTRYNVHGPSIELNNSIYLDTANVVINCSNGKHQYVATDIN</sequence>
<accession>A0ABY6HWW5</accession>
<evidence type="ECO:0000313" key="3">
    <source>
        <dbReference type="Proteomes" id="UP001208689"/>
    </source>
</evidence>
<reference evidence="2" key="1">
    <citation type="submission" date="2022-09" db="EMBL/GenBank/DDBJ databases">
        <title>Actin cytoskeleton and complex cell architecture in an #Asgard archaeon.</title>
        <authorList>
            <person name="Ponce Toledo R.I."/>
            <person name="Schleper C."/>
            <person name="Rodrigues Oliveira T."/>
            <person name="Wollweber F."/>
            <person name="Xu J."/>
            <person name="Rittmann S."/>
            <person name="Klingl A."/>
            <person name="Pilhofer M."/>
        </authorList>
    </citation>
    <scope>NUCLEOTIDE SEQUENCE</scope>
    <source>
        <strain evidence="2">B-35</strain>
    </source>
</reference>
<protein>
    <submittedName>
        <fullName evidence="2">Uncharacterized protein</fullName>
    </submittedName>
</protein>
<feature type="transmembrane region" description="Helical" evidence="1">
    <location>
        <begin position="12"/>
        <end position="29"/>
    </location>
</feature>
<keyword evidence="1" id="KW-1133">Transmembrane helix</keyword>
<dbReference type="EMBL" id="CP104013">
    <property type="protein sequence ID" value="UYP46949.1"/>
    <property type="molecule type" value="Genomic_DNA"/>
</dbReference>
<keyword evidence="3" id="KW-1185">Reference proteome</keyword>